<accession>A0ABW6SRB0</accession>
<gene>
    <name evidence="2" type="ORF">ACFYXI_12330</name>
</gene>
<comment type="caution">
    <text evidence="2">The sequence shown here is derived from an EMBL/GenBank/DDBJ whole genome shotgun (WGS) entry which is preliminary data.</text>
</comment>
<evidence type="ECO:0000313" key="3">
    <source>
        <dbReference type="Proteomes" id="UP001602013"/>
    </source>
</evidence>
<reference evidence="2 3" key="1">
    <citation type="submission" date="2024-10" db="EMBL/GenBank/DDBJ databases">
        <title>The Natural Products Discovery Center: Release of the First 8490 Sequenced Strains for Exploring Actinobacteria Biosynthetic Diversity.</title>
        <authorList>
            <person name="Kalkreuter E."/>
            <person name="Kautsar S.A."/>
            <person name="Yang D."/>
            <person name="Bader C.D."/>
            <person name="Teijaro C.N."/>
            <person name="Fluegel L."/>
            <person name="Davis C.M."/>
            <person name="Simpson J.R."/>
            <person name="Lauterbach L."/>
            <person name="Steele A.D."/>
            <person name="Gui C."/>
            <person name="Meng S."/>
            <person name="Li G."/>
            <person name="Viehrig K."/>
            <person name="Ye F."/>
            <person name="Su P."/>
            <person name="Kiefer A.F."/>
            <person name="Nichols A."/>
            <person name="Cepeda A.J."/>
            <person name="Yan W."/>
            <person name="Fan B."/>
            <person name="Jiang Y."/>
            <person name="Adhikari A."/>
            <person name="Zheng C.-J."/>
            <person name="Schuster L."/>
            <person name="Cowan T.M."/>
            <person name="Smanski M.J."/>
            <person name="Chevrette M.G."/>
            <person name="De Carvalho L.P.S."/>
            <person name="Shen B."/>
        </authorList>
    </citation>
    <scope>NUCLEOTIDE SEQUENCE [LARGE SCALE GENOMIC DNA]</scope>
    <source>
        <strain evidence="2 3">NPDC002173</strain>
    </source>
</reference>
<protein>
    <submittedName>
        <fullName evidence="2">Uncharacterized protein</fullName>
    </submittedName>
</protein>
<dbReference type="Proteomes" id="UP001602013">
    <property type="component" value="Unassembled WGS sequence"/>
</dbReference>
<evidence type="ECO:0000313" key="2">
    <source>
        <dbReference type="EMBL" id="MFF3666373.1"/>
    </source>
</evidence>
<keyword evidence="1" id="KW-0732">Signal</keyword>
<dbReference type="RefSeq" id="WP_387410840.1">
    <property type="nucleotide sequence ID" value="NZ_JBIASD010000006.1"/>
</dbReference>
<organism evidence="2 3">
    <name type="scientific">Microtetraspora malaysiensis</name>
    <dbReference type="NCBI Taxonomy" id="161358"/>
    <lineage>
        <taxon>Bacteria</taxon>
        <taxon>Bacillati</taxon>
        <taxon>Actinomycetota</taxon>
        <taxon>Actinomycetes</taxon>
        <taxon>Streptosporangiales</taxon>
        <taxon>Streptosporangiaceae</taxon>
        <taxon>Microtetraspora</taxon>
    </lineage>
</organism>
<keyword evidence="3" id="KW-1185">Reference proteome</keyword>
<evidence type="ECO:0000256" key="1">
    <source>
        <dbReference type="SAM" id="SignalP"/>
    </source>
</evidence>
<proteinExistence type="predicted"/>
<dbReference type="EMBL" id="JBIASD010000006">
    <property type="protein sequence ID" value="MFF3666373.1"/>
    <property type="molecule type" value="Genomic_DNA"/>
</dbReference>
<feature type="signal peptide" evidence="1">
    <location>
        <begin position="1"/>
        <end position="24"/>
    </location>
</feature>
<feature type="chain" id="PRO_5045891353" evidence="1">
    <location>
        <begin position="25"/>
        <end position="291"/>
    </location>
</feature>
<dbReference type="PROSITE" id="PS51257">
    <property type="entry name" value="PROKAR_LIPOPROTEIN"/>
    <property type="match status" value="1"/>
</dbReference>
<name>A0ABW6SRB0_9ACTN</name>
<sequence length="291" mass="32212">MPRRSFLPLAVLTLLAGCDTGTAAAPSATPSPTQNNAHTIQAIKADCMKGKGFRYVPWVRPAFTQSADDEKLASGDYEAEKAHRSKYGFNVAPLLVYRPGQETSKADNRAVDPNYATKRDLSPAQQQVYDTTAETCEAQAIKQVTGKVVKSAYDWYIQANVMISRRLKRDLDGDPELAELASDMADCMAAKGYRVSGTTPTAVSAWGETTFRKEMHELAQKEDKSIPAFDPEKQTAYLPHLTPAEARRLLDREIKAALDDLECGQRFYPAFRPKSNEVTQQVDAEFGLLRD</sequence>